<dbReference type="PANTHER" id="PTHR36832:SF2">
    <property type="entry name" value="INTEGRAL MEMBRANE PROTEIN"/>
    <property type="match status" value="1"/>
</dbReference>
<keyword evidence="1" id="KW-0472">Membrane</keyword>
<dbReference type="Proteomes" id="UP000019141">
    <property type="component" value="Unassembled WGS sequence"/>
</dbReference>
<feature type="transmembrane region" description="Helical" evidence="1">
    <location>
        <begin position="236"/>
        <end position="263"/>
    </location>
</feature>
<protein>
    <recommendedName>
        <fullName evidence="4">ABC transporter permease</fullName>
    </recommendedName>
</protein>
<dbReference type="PANTHER" id="PTHR36832">
    <property type="entry name" value="SLR1174 PROTEIN-RELATED"/>
    <property type="match status" value="1"/>
</dbReference>
<dbReference type="EMBL" id="AZHW01001277">
    <property type="protein sequence ID" value="ETW93230.1"/>
    <property type="molecule type" value="Genomic_DNA"/>
</dbReference>
<dbReference type="Pfam" id="PF06182">
    <property type="entry name" value="ABC2_membrane_6"/>
    <property type="match status" value="1"/>
</dbReference>
<keyword evidence="1" id="KW-0812">Transmembrane</keyword>
<evidence type="ECO:0008006" key="4">
    <source>
        <dbReference type="Google" id="ProtNLM"/>
    </source>
</evidence>
<dbReference type="HOGENOM" id="CLU_084465_0_1_7"/>
<feature type="transmembrane region" description="Helical" evidence="1">
    <location>
        <begin position="190"/>
        <end position="208"/>
    </location>
</feature>
<evidence type="ECO:0000256" key="1">
    <source>
        <dbReference type="SAM" id="Phobius"/>
    </source>
</evidence>
<feature type="transmembrane region" description="Helical" evidence="1">
    <location>
        <begin position="62"/>
        <end position="80"/>
    </location>
</feature>
<accession>W4L6C1</accession>
<dbReference type="AlphaFoldDB" id="W4L6C1"/>
<reference evidence="2 3" key="1">
    <citation type="journal article" date="2014" name="Nature">
        <title>An environmental bacterial taxon with a large and distinct metabolic repertoire.</title>
        <authorList>
            <person name="Wilson M.C."/>
            <person name="Mori T."/>
            <person name="Ruckert C."/>
            <person name="Uria A.R."/>
            <person name="Helf M.J."/>
            <person name="Takada K."/>
            <person name="Gernert C."/>
            <person name="Steffens U.A."/>
            <person name="Heycke N."/>
            <person name="Schmitt S."/>
            <person name="Rinke C."/>
            <person name="Helfrich E.J."/>
            <person name="Brachmann A.O."/>
            <person name="Gurgui C."/>
            <person name="Wakimoto T."/>
            <person name="Kracht M."/>
            <person name="Crusemann M."/>
            <person name="Hentschel U."/>
            <person name="Abe I."/>
            <person name="Matsunaga S."/>
            <person name="Kalinowski J."/>
            <person name="Takeyama H."/>
            <person name="Piel J."/>
        </authorList>
    </citation>
    <scope>NUCLEOTIDE SEQUENCE [LARGE SCALE GENOMIC DNA]</scope>
    <source>
        <strain evidence="3">TSY1</strain>
    </source>
</reference>
<sequence length="275" mass="30654">MRHALQPYAAVVSARYRMLLQYRAAAIAGFGTQLFWGFIRLMILTAFYSASRQTPPMSMAEIVDYVWLGQTMFALLPWNADAEFARHVRSGAVAYELLRPLDLYTLWFASALAFRAAPMSLRCIPMVTVSMGLLPWLGFEAWALKWPPSLLHGLLFIVSFGLAILLSTCITMLMHISMLWTISSQGIDRVAPAITVVLSGMVVPLPLYPDWLQPLFWLQPFRGLVDVPFRIYSGNMALSLAAIEVMGQLLWIGGLVALGRFLLARGTRKLVVQGG</sequence>
<keyword evidence="1" id="KW-1133">Transmembrane helix</keyword>
<feature type="transmembrane region" description="Helical" evidence="1">
    <location>
        <begin position="25"/>
        <end position="50"/>
    </location>
</feature>
<evidence type="ECO:0000313" key="3">
    <source>
        <dbReference type="Proteomes" id="UP000019141"/>
    </source>
</evidence>
<proteinExistence type="predicted"/>
<name>W4L6C1_ENTF1</name>
<keyword evidence="3" id="KW-1185">Reference proteome</keyword>
<feature type="transmembrane region" description="Helical" evidence="1">
    <location>
        <begin position="150"/>
        <end position="178"/>
    </location>
</feature>
<gene>
    <name evidence="2" type="ORF">ETSY1_40105</name>
</gene>
<organism evidence="2 3">
    <name type="scientific">Entotheonella factor</name>
    <dbReference type="NCBI Taxonomy" id="1429438"/>
    <lineage>
        <taxon>Bacteria</taxon>
        <taxon>Pseudomonadati</taxon>
        <taxon>Nitrospinota/Tectimicrobiota group</taxon>
        <taxon>Candidatus Tectimicrobiota</taxon>
        <taxon>Candidatus Entotheonellia</taxon>
        <taxon>Candidatus Entotheonellales</taxon>
        <taxon>Candidatus Entotheonellaceae</taxon>
        <taxon>Candidatus Entotheonella</taxon>
    </lineage>
</organism>
<dbReference type="InterPro" id="IPR010390">
    <property type="entry name" value="ABC-2_transporter-like"/>
</dbReference>
<comment type="caution">
    <text evidence="2">The sequence shown here is derived from an EMBL/GenBank/DDBJ whole genome shotgun (WGS) entry which is preliminary data.</text>
</comment>
<feature type="transmembrane region" description="Helical" evidence="1">
    <location>
        <begin position="124"/>
        <end position="144"/>
    </location>
</feature>
<evidence type="ECO:0000313" key="2">
    <source>
        <dbReference type="EMBL" id="ETW93230.1"/>
    </source>
</evidence>